<protein>
    <submittedName>
        <fullName evidence="4">Sugar-binding protein, putative</fullName>
    </submittedName>
</protein>
<comment type="similarity">
    <text evidence="2">Belongs to the bacterial solute-binding protein 2 family.</text>
</comment>
<dbReference type="Pfam" id="PF13407">
    <property type="entry name" value="Peripla_BP_4"/>
    <property type="match status" value="1"/>
</dbReference>
<dbReference type="InterPro" id="IPR025997">
    <property type="entry name" value="SBP_2_dom"/>
</dbReference>
<evidence type="ECO:0000256" key="1">
    <source>
        <dbReference type="ARBA" id="ARBA00004418"/>
    </source>
</evidence>
<dbReference type="PANTHER" id="PTHR30036">
    <property type="entry name" value="D-XYLOSE-BINDING PERIPLASMIC PROTEIN"/>
    <property type="match status" value="1"/>
</dbReference>
<keyword evidence="5" id="KW-1185">Reference proteome</keyword>
<accession>A9CZJ1</accession>
<dbReference type="PANTHER" id="PTHR30036:SF7">
    <property type="entry name" value="ABC TRANSPORTER PERIPLASMIC-BINDING PROTEIN YPHF"/>
    <property type="match status" value="1"/>
</dbReference>
<evidence type="ECO:0000313" key="4">
    <source>
        <dbReference type="EMBL" id="EDQ02310.1"/>
    </source>
</evidence>
<evidence type="ECO:0000256" key="2">
    <source>
        <dbReference type="ARBA" id="ARBA00007639"/>
    </source>
</evidence>
<evidence type="ECO:0000259" key="3">
    <source>
        <dbReference type="Pfam" id="PF13407"/>
    </source>
</evidence>
<dbReference type="Gene3D" id="3.40.50.2300">
    <property type="match status" value="2"/>
</dbReference>
<organism evidence="4 5">
    <name type="scientific">Shewanella benthica KT99</name>
    <dbReference type="NCBI Taxonomy" id="314608"/>
    <lineage>
        <taxon>Bacteria</taxon>
        <taxon>Pseudomonadati</taxon>
        <taxon>Pseudomonadota</taxon>
        <taxon>Gammaproteobacteria</taxon>
        <taxon>Alteromonadales</taxon>
        <taxon>Shewanellaceae</taxon>
        <taxon>Shewanella</taxon>
    </lineage>
</organism>
<name>A9CZJ1_9GAMM</name>
<dbReference type="GO" id="GO:0030246">
    <property type="term" value="F:carbohydrate binding"/>
    <property type="evidence" value="ECO:0007669"/>
    <property type="project" value="TreeGrafter"/>
</dbReference>
<sequence>MFIVFSLFPLFSANAKDLRFAVVPKFYGVFFDQSGHGCKDVATQIKGVKCVYRGPEKASVRIQNQIIEQLIDEGIDGIAVAVTQSKFLAENSLKKAKQAGIPIITYDSDFNDFTLKKYKNLRLAYIGTNNFELGMALGEQLKKLRPNGGTLIIQTGRPDSPNLNLRIMGVRTALSGKRYATPPGQLLMNDHGWTEVREPFFNFDQLTRAVKQMESVMKGRPIQADSFIAVGGWSQNDEALYRKMIASYKGKLDRKEMVIVIADASPPQLAMLRDHLAHANVGQSPYEMGRQVILTLLKIVKKQKYEEIIYTPLNFCTPENYDTCTKNSPMGPMKN</sequence>
<dbReference type="EMBL" id="ABIC01000004">
    <property type="protein sequence ID" value="EDQ02310.1"/>
    <property type="molecule type" value="Genomic_DNA"/>
</dbReference>
<dbReference type="Proteomes" id="UP000005839">
    <property type="component" value="Unassembled WGS sequence"/>
</dbReference>
<evidence type="ECO:0000313" key="5">
    <source>
        <dbReference type="Proteomes" id="UP000005839"/>
    </source>
</evidence>
<gene>
    <name evidence="4" type="ORF">KT99_13109</name>
</gene>
<reference evidence="4 5" key="1">
    <citation type="submission" date="2007-10" db="EMBL/GenBank/DDBJ databases">
        <authorList>
            <person name="Yayanos A."/>
            <person name="Ferriera S."/>
            <person name="Johnson J."/>
            <person name="Kravitz S."/>
            <person name="Halpern A."/>
            <person name="Remington K."/>
            <person name="Beeson K."/>
            <person name="Tran B."/>
            <person name="Rogers Y.-H."/>
            <person name="Friedman R."/>
            <person name="Venter J.C."/>
        </authorList>
    </citation>
    <scope>NUCLEOTIDE SEQUENCE [LARGE SCALE GENOMIC DNA]</scope>
    <source>
        <strain evidence="4 5">KT99</strain>
    </source>
</reference>
<dbReference type="GO" id="GO:0055085">
    <property type="term" value="P:transmembrane transport"/>
    <property type="evidence" value="ECO:0007669"/>
    <property type="project" value="UniProtKB-ARBA"/>
</dbReference>
<dbReference type="AlphaFoldDB" id="A9CZJ1"/>
<dbReference type="InterPro" id="IPR050555">
    <property type="entry name" value="Bact_Solute-Bind_Prot2"/>
</dbReference>
<dbReference type="SUPFAM" id="SSF53822">
    <property type="entry name" value="Periplasmic binding protein-like I"/>
    <property type="match status" value="1"/>
</dbReference>
<comment type="subcellular location">
    <subcellularLocation>
        <location evidence="1">Periplasm</location>
    </subcellularLocation>
</comment>
<feature type="domain" description="Periplasmic binding protein" evidence="3">
    <location>
        <begin position="20"/>
        <end position="304"/>
    </location>
</feature>
<dbReference type="GO" id="GO:0030288">
    <property type="term" value="C:outer membrane-bounded periplasmic space"/>
    <property type="evidence" value="ECO:0007669"/>
    <property type="project" value="TreeGrafter"/>
</dbReference>
<comment type="caution">
    <text evidence="4">The sequence shown here is derived from an EMBL/GenBank/DDBJ whole genome shotgun (WGS) entry which is preliminary data.</text>
</comment>
<proteinExistence type="inferred from homology"/>
<dbReference type="STRING" id="314608.KT99_13109"/>
<dbReference type="InterPro" id="IPR028082">
    <property type="entry name" value="Peripla_BP_I"/>
</dbReference>